<evidence type="ECO:0000313" key="3">
    <source>
        <dbReference type="Proteomes" id="UP000663829"/>
    </source>
</evidence>
<keyword evidence="3" id="KW-1185">Reference proteome</keyword>
<evidence type="ECO:0000313" key="1">
    <source>
        <dbReference type="EMBL" id="CAF1595799.1"/>
    </source>
</evidence>
<organism evidence="1 3">
    <name type="scientific">Didymodactylos carnosus</name>
    <dbReference type="NCBI Taxonomy" id="1234261"/>
    <lineage>
        <taxon>Eukaryota</taxon>
        <taxon>Metazoa</taxon>
        <taxon>Spiralia</taxon>
        <taxon>Gnathifera</taxon>
        <taxon>Rotifera</taxon>
        <taxon>Eurotatoria</taxon>
        <taxon>Bdelloidea</taxon>
        <taxon>Philodinida</taxon>
        <taxon>Philodinidae</taxon>
        <taxon>Didymodactylos</taxon>
    </lineage>
</organism>
<gene>
    <name evidence="1" type="ORF">GPM918_LOCUS42078</name>
    <name evidence="2" type="ORF">SRO942_LOCUS43249</name>
</gene>
<dbReference type="Proteomes" id="UP000663829">
    <property type="component" value="Unassembled WGS sequence"/>
</dbReference>
<comment type="caution">
    <text evidence="1">The sequence shown here is derived from an EMBL/GenBank/DDBJ whole genome shotgun (WGS) entry which is preliminary data.</text>
</comment>
<accession>A0A816AC16</accession>
<reference evidence="1" key="1">
    <citation type="submission" date="2021-02" db="EMBL/GenBank/DDBJ databases">
        <authorList>
            <person name="Nowell W R."/>
        </authorList>
    </citation>
    <scope>NUCLEOTIDE SEQUENCE</scope>
</reference>
<sequence>MRWPKGVTKGSVIVGGNGGGGQSNQLTEYDFKLPQYLDHCKKHKQAKLSTEYNFSELAEALFESAHYRDYVEYDKTKVLRPIAASLSANLSDKVTEIFLTSNKRIRKSNQQTASSSLNEVNLIILFLCERLQFIS</sequence>
<proteinExistence type="predicted"/>
<name>A0A816AC16_9BILA</name>
<dbReference type="EMBL" id="CAJOBC010100955">
    <property type="protein sequence ID" value="CAF4470425.1"/>
    <property type="molecule type" value="Genomic_DNA"/>
</dbReference>
<dbReference type="AlphaFoldDB" id="A0A816AC16"/>
<evidence type="ECO:0000313" key="2">
    <source>
        <dbReference type="EMBL" id="CAF4470425.1"/>
    </source>
</evidence>
<protein>
    <submittedName>
        <fullName evidence="1">Uncharacterized protein</fullName>
    </submittedName>
</protein>
<dbReference type="Proteomes" id="UP000681722">
    <property type="component" value="Unassembled WGS sequence"/>
</dbReference>
<dbReference type="EMBL" id="CAJNOQ010034677">
    <property type="protein sequence ID" value="CAF1595799.1"/>
    <property type="molecule type" value="Genomic_DNA"/>
</dbReference>